<name>A0AA40E466_9PEZI</name>
<dbReference type="PANTHER" id="PTHR12149:SF8">
    <property type="entry name" value="PROTEIN-RIBULOSAMINE 3-KINASE"/>
    <property type="match status" value="1"/>
</dbReference>
<accession>A0AA40E466</accession>
<evidence type="ECO:0000256" key="1">
    <source>
        <dbReference type="ARBA" id="ARBA00011961"/>
    </source>
</evidence>
<dbReference type="SUPFAM" id="SSF56112">
    <property type="entry name" value="Protein kinase-like (PK-like)"/>
    <property type="match status" value="1"/>
</dbReference>
<dbReference type="InterPro" id="IPR011009">
    <property type="entry name" value="Kinase-like_dom_sf"/>
</dbReference>
<dbReference type="EMBL" id="JAUIRO010000003">
    <property type="protein sequence ID" value="KAK0721923.1"/>
    <property type="molecule type" value="Genomic_DNA"/>
</dbReference>
<sequence length="212" mass="23453">MVIELDTLFVPNLKLLDPLSDDRIARDFSSAGKFFLVTDFLDLGSSAPGGSGLSLAAKLAKLYTTPAPTSKFGFPVPTCCGATEQDNSWKDSWADFYANNRLRAILREGINRHGADKEFAGQGGAEEVVYNPSTTYGHSEYELGIRRIFGGFGSAFWREYKELVPKAEPKEEWGDRVLLYELYHHLNHFALFGGGYCGGAMSIMKKLISKYG</sequence>
<dbReference type="Pfam" id="PF03881">
    <property type="entry name" value="Fructosamin_kin"/>
    <property type="match status" value="2"/>
</dbReference>
<comment type="catalytic activity">
    <reaction evidence="2">
        <text>N(6)-D-ribulosyl-L-lysyl-[protein] + ATP = N(6)-(3-O-phospho-D-ribulosyl)-L-lysyl-[protein] + ADP + H(+)</text>
        <dbReference type="Rhea" id="RHEA:48432"/>
        <dbReference type="Rhea" id="RHEA-COMP:12103"/>
        <dbReference type="Rhea" id="RHEA-COMP:12104"/>
        <dbReference type="ChEBI" id="CHEBI:15378"/>
        <dbReference type="ChEBI" id="CHEBI:30616"/>
        <dbReference type="ChEBI" id="CHEBI:90418"/>
        <dbReference type="ChEBI" id="CHEBI:90420"/>
        <dbReference type="ChEBI" id="CHEBI:456216"/>
        <dbReference type="EC" id="2.7.1.172"/>
    </reaction>
    <physiologicalReaction direction="left-to-right" evidence="2">
        <dbReference type="Rhea" id="RHEA:48433"/>
    </physiologicalReaction>
</comment>
<protein>
    <recommendedName>
        <fullName evidence="1">protein-ribulosamine 3-kinase</fullName>
        <ecNumber evidence="1">2.7.1.172</ecNumber>
    </recommendedName>
</protein>
<keyword evidence="4" id="KW-1185">Reference proteome</keyword>
<dbReference type="Proteomes" id="UP001172101">
    <property type="component" value="Unassembled WGS sequence"/>
</dbReference>
<dbReference type="GeneID" id="85322902"/>
<evidence type="ECO:0000256" key="2">
    <source>
        <dbReference type="ARBA" id="ARBA00048655"/>
    </source>
</evidence>
<gene>
    <name evidence="3" type="ORF">B0T26DRAFT_673688</name>
</gene>
<evidence type="ECO:0000313" key="4">
    <source>
        <dbReference type="Proteomes" id="UP001172101"/>
    </source>
</evidence>
<organism evidence="3 4">
    <name type="scientific">Lasiosphaeria miniovina</name>
    <dbReference type="NCBI Taxonomy" id="1954250"/>
    <lineage>
        <taxon>Eukaryota</taxon>
        <taxon>Fungi</taxon>
        <taxon>Dikarya</taxon>
        <taxon>Ascomycota</taxon>
        <taxon>Pezizomycotina</taxon>
        <taxon>Sordariomycetes</taxon>
        <taxon>Sordariomycetidae</taxon>
        <taxon>Sordariales</taxon>
        <taxon>Lasiosphaeriaceae</taxon>
        <taxon>Lasiosphaeria</taxon>
    </lineage>
</organism>
<dbReference type="AlphaFoldDB" id="A0AA40E466"/>
<evidence type="ECO:0000313" key="3">
    <source>
        <dbReference type="EMBL" id="KAK0721923.1"/>
    </source>
</evidence>
<proteinExistence type="predicted"/>
<comment type="caution">
    <text evidence="3">The sequence shown here is derived from an EMBL/GenBank/DDBJ whole genome shotgun (WGS) entry which is preliminary data.</text>
</comment>
<dbReference type="InterPro" id="IPR016477">
    <property type="entry name" value="Fructo-/Ketosamine-3-kinase"/>
</dbReference>
<dbReference type="EC" id="2.7.1.172" evidence="1"/>
<dbReference type="GO" id="GO:0102193">
    <property type="term" value="F:protein-ribulosamine 3-kinase activity"/>
    <property type="evidence" value="ECO:0007669"/>
    <property type="project" value="UniProtKB-EC"/>
</dbReference>
<dbReference type="Gene3D" id="3.90.1200.10">
    <property type="match status" value="2"/>
</dbReference>
<dbReference type="PANTHER" id="PTHR12149">
    <property type="entry name" value="FRUCTOSAMINE 3 KINASE-RELATED PROTEIN"/>
    <property type="match status" value="1"/>
</dbReference>
<dbReference type="RefSeq" id="XP_060297847.1">
    <property type="nucleotide sequence ID" value="XM_060439632.1"/>
</dbReference>
<reference evidence="3" key="1">
    <citation type="submission" date="2023-06" db="EMBL/GenBank/DDBJ databases">
        <title>Genome-scale phylogeny and comparative genomics of the fungal order Sordariales.</title>
        <authorList>
            <consortium name="Lawrence Berkeley National Laboratory"/>
            <person name="Hensen N."/>
            <person name="Bonometti L."/>
            <person name="Westerberg I."/>
            <person name="Brannstrom I.O."/>
            <person name="Guillou S."/>
            <person name="Cros-Aarteil S."/>
            <person name="Calhoun S."/>
            <person name="Haridas S."/>
            <person name="Kuo A."/>
            <person name="Mondo S."/>
            <person name="Pangilinan J."/>
            <person name="Riley R."/>
            <person name="LaButti K."/>
            <person name="Andreopoulos B."/>
            <person name="Lipzen A."/>
            <person name="Chen C."/>
            <person name="Yanf M."/>
            <person name="Daum C."/>
            <person name="Ng V."/>
            <person name="Clum A."/>
            <person name="Steindorff A."/>
            <person name="Ohm R."/>
            <person name="Martin F."/>
            <person name="Silar P."/>
            <person name="Natvig D."/>
            <person name="Lalanne C."/>
            <person name="Gautier V."/>
            <person name="Ament-velasquez S.L."/>
            <person name="Kruys A."/>
            <person name="Hutchinson M.I."/>
            <person name="Powell A.J."/>
            <person name="Barry K."/>
            <person name="Miller A.N."/>
            <person name="Grigoriev I.V."/>
            <person name="Debuchy R."/>
            <person name="Gladieux P."/>
            <person name="Thoren M.H."/>
            <person name="Johannesson H."/>
        </authorList>
    </citation>
    <scope>NUCLEOTIDE SEQUENCE</scope>
    <source>
        <strain evidence="3">SMH2392-1A</strain>
    </source>
</reference>